<dbReference type="EC" id="1.8.7.1" evidence="12 13"/>
<dbReference type="Proteomes" id="UP000411588">
    <property type="component" value="Unassembled WGS sequence"/>
</dbReference>
<reference evidence="14 16" key="2">
    <citation type="submission" date="2019-04" db="EMBL/GenBank/DDBJ databases">
        <authorList>
            <consortium name="Pathogen Informatics"/>
        </authorList>
    </citation>
    <scope>NUCLEOTIDE SEQUENCE [LARGE SCALE GENOMIC DNA]</scope>
    <source>
        <strain evidence="13">Clo34</strain>
        <strain evidence="17">clo34</strain>
        <strain evidence="16">tl291</strain>
        <strain evidence="14">Tl291</strain>
        <strain evidence="12 15">VRECD0157</strain>
    </source>
</reference>
<dbReference type="EMBL" id="LK932505">
    <property type="protein sequence ID" value="CDS85417.1"/>
    <property type="molecule type" value="Genomic_DNA"/>
</dbReference>
<dbReference type="InterPro" id="IPR036136">
    <property type="entry name" value="Nit/Sulf_reduc_fer-like_dom_sf"/>
</dbReference>
<dbReference type="EC" id="1.8.1.2" evidence="9 13"/>
<evidence type="ECO:0000256" key="1">
    <source>
        <dbReference type="ARBA" id="ARBA00022485"/>
    </source>
</evidence>
<dbReference type="InterPro" id="IPR005117">
    <property type="entry name" value="NiRdtase/SiRdtase_haem-b_fer"/>
</dbReference>
<dbReference type="GO" id="GO:0020037">
    <property type="term" value="F:heme binding"/>
    <property type="evidence" value="ECO:0007669"/>
    <property type="project" value="InterPro"/>
</dbReference>
<evidence type="ECO:0000259" key="7">
    <source>
        <dbReference type="Pfam" id="PF01077"/>
    </source>
</evidence>
<feature type="domain" description="Nitrite/Sulfite reductase ferredoxin-like" evidence="8">
    <location>
        <begin position="42"/>
        <end position="105"/>
    </location>
</feature>
<keyword evidence="5" id="KW-0408">Iron</keyword>
<dbReference type="PATRIC" id="fig|1496.854.peg.2142"/>
<evidence type="ECO:0000256" key="6">
    <source>
        <dbReference type="ARBA" id="ARBA00023014"/>
    </source>
</evidence>
<keyword evidence="6" id="KW-0411">Iron-sulfur</keyword>
<dbReference type="EMBL" id="LK933116">
    <property type="protein sequence ID" value="CDT34553.1"/>
    <property type="molecule type" value="Genomic_DNA"/>
</dbReference>
<dbReference type="GO" id="GO:0051539">
    <property type="term" value="F:4 iron, 4 sulfur cluster binding"/>
    <property type="evidence" value="ECO:0007669"/>
    <property type="project" value="UniProtKB-KW"/>
</dbReference>
<dbReference type="EMBL" id="FUPS01000007">
    <property type="protein sequence ID" value="SJS55212.1"/>
    <property type="molecule type" value="Genomic_DNA"/>
</dbReference>
<gene>
    <name evidence="12" type="primary">sir</name>
    <name evidence="11" type="ORF">BN1095_440101</name>
    <name evidence="9" type="ORF">BN1096_520275</name>
    <name evidence="10" type="ORF">BN1097_630345</name>
    <name evidence="14" type="ORF">SAMEA1402366_01335</name>
    <name evidence="13" type="ORF">SAMEA1402399_00307</name>
    <name evidence="12" type="ORF">SAMEA3375112_02391</name>
</gene>
<dbReference type="PANTHER" id="PTHR32439">
    <property type="entry name" value="FERREDOXIN--NITRITE REDUCTASE, CHLOROPLASTIC"/>
    <property type="match status" value="1"/>
</dbReference>
<feature type="domain" description="Nitrite/sulphite reductase 4Fe-4S" evidence="7">
    <location>
        <begin position="118"/>
        <end position="269"/>
    </location>
</feature>
<dbReference type="PANTHER" id="PTHR32439:SF9">
    <property type="entry name" value="BLR3264 PROTEIN"/>
    <property type="match status" value="1"/>
</dbReference>
<organism evidence="9">
    <name type="scientific">Clostridioides difficile</name>
    <name type="common">Peptoclostridium difficile</name>
    <dbReference type="NCBI Taxonomy" id="1496"/>
    <lineage>
        <taxon>Bacteria</taxon>
        <taxon>Bacillati</taxon>
        <taxon>Bacillota</taxon>
        <taxon>Clostridia</taxon>
        <taxon>Peptostreptococcales</taxon>
        <taxon>Peptostreptococcaceae</taxon>
        <taxon>Clostridioides</taxon>
    </lineage>
</organism>
<keyword evidence="4 9" id="KW-0560">Oxidoreductase</keyword>
<dbReference type="InterPro" id="IPR006067">
    <property type="entry name" value="NO2/SO3_Rdtase_4Fe4S_dom"/>
</dbReference>
<dbReference type="GO" id="GO:0046872">
    <property type="term" value="F:metal ion binding"/>
    <property type="evidence" value="ECO:0007669"/>
    <property type="project" value="UniProtKB-KW"/>
</dbReference>
<dbReference type="EMBL" id="LK932402">
    <property type="protein sequence ID" value="CDS87996.1"/>
    <property type="molecule type" value="Genomic_DNA"/>
</dbReference>
<evidence type="ECO:0000256" key="4">
    <source>
        <dbReference type="ARBA" id="ARBA00023002"/>
    </source>
</evidence>
<dbReference type="Gene3D" id="3.90.480.10">
    <property type="entry name" value="Sulfite Reductase Hemoprotein,Domain 2"/>
    <property type="match status" value="1"/>
</dbReference>
<proteinExistence type="predicted"/>
<keyword evidence="3" id="KW-0479">Metal-binding</keyword>
<dbReference type="InterPro" id="IPR051329">
    <property type="entry name" value="NIR_SIR_4Fe-4S"/>
</dbReference>
<evidence type="ECO:0000256" key="3">
    <source>
        <dbReference type="ARBA" id="ARBA00022723"/>
    </source>
</evidence>
<dbReference type="KEGG" id="pdf:CD630DERM_24310"/>
<dbReference type="SUPFAM" id="SSF55124">
    <property type="entry name" value="Nitrite/Sulfite reductase N-terminal domain-like"/>
    <property type="match status" value="2"/>
</dbReference>
<dbReference type="GO" id="GO:0004783">
    <property type="term" value="F:sulfite reductase (NADPH) activity"/>
    <property type="evidence" value="ECO:0007669"/>
    <property type="project" value="UniProtKB-EC"/>
</dbReference>
<dbReference type="AlphaFoldDB" id="A0A031WIX6"/>
<dbReference type="GO" id="GO:0050311">
    <property type="term" value="F:sulfite reductase (ferredoxin) activity"/>
    <property type="evidence" value="ECO:0007669"/>
    <property type="project" value="UniProtKB-EC"/>
</dbReference>
<evidence type="ECO:0000256" key="2">
    <source>
        <dbReference type="ARBA" id="ARBA00022617"/>
    </source>
</evidence>
<dbReference type="RefSeq" id="WP_009890637.1">
    <property type="nucleotide sequence ID" value="NZ_AP031492.1"/>
</dbReference>
<dbReference type="Proteomes" id="UP000189137">
    <property type="component" value="Unassembled WGS sequence"/>
</dbReference>
<evidence type="ECO:0000313" key="13">
    <source>
        <dbReference type="EMBL" id="VFD29268.1"/>
    </source>
</evidence>
<evidence type="ECO:0000313" key="10">
    <source>
        <dbReference type="EMBL" id="CDS87996.1"/>
    </source>
</evidence>
<dbReference type="Pfam" id="PF03460">
    <property type="entry name" value="NIR_SIR_ferr"/>
    <property type="match status" value="1"/>
</dbReference>
<keyword evidence="1" id="KW-0004">4Fe-4S</keyword>
<evidence type="ECO:0000256" key="5">
    <source>
        <dbReference type="ARBA" id="ARBA00023004"/>
    </source>
</evidence>
<evidence type="ECO:0000313" key="16">
    <source>
        <dbReference type="Proteomes" id="UP000372533"/>
    </source>
</evidence>
<name>A0A031WIX6_CLODI</name>
<dbReference type="InterPro" id="IPR045854">
    <property type="entry name" value="NO2/SO3_Rdtase_4Fe4S_sf"/>
</dbReference>
<evidence type="ECO:0000313" key="12">
    <source>
        <dbReference type="EMBL" id="SJS55212.1"/>
    </source>
</evidence>
<reference evidence="9" key="1">
    <citation type="submission" date="2014-07" db="EMBL/GenBank/DDBJ databases">
        <authorList>
            <person name="Monot Marc"/>
        </authorList>
    </citation>
    <scope>NUCLEOTIDE SEQUENCE</scope>
    <source>
        <strain evidence="11">7032989</strain>
        <strain evidence="10">7032994</strain>
    </source>
</reference>
<evidence type="ECO:0000313" key="11">
    <source>
        <dbReference type="EMBL" id="CDT34553.1"/>
    </source>
</evidence>
<evidence type="ECO:0000313" key="9">
    <source>
        <dbReference type="EMBL" id="CDS85417.1"/>
    </source>
</evidence>
<protein>
    <submittedName>
        <fullName evidence="13">Nitrite/sulfite reductase</fullName>
        <ecNumber evidence="9 13">1.8.1.2</ecNumber>
        <ecNumber evidence="12 13">1.8.7.1</ecNumber>
    </submittedName>
    <submittedName>
        <fullName evidence="9">Putative nitrite/sulphite reductase</fullName>
    </submittedName>
    <submittedName>
        <fullName evidence="12">Sulfite reductase [ferredoxin]</fullName>
    </submittedName>
</protein>
<evidence type="ECO:0000259" key="8">
    <source>
        <dbReference type="Pfam" id="PF03460"/>
    </source>
</evidence>
<dbReference type="SUPFAM" id="SSF56014">
    <property type="entry name" value="Nitrite and sulphite reductase 4Fe-4S domain-like"/>
    <property type="match status" value="2"/>
</dbReference>
<dbReference type="EMBL" id="CAAJVP010000005">
    <property type="protein sequence ID" value="VHY02279.1"/>
    <property type="molecule type" value="Genomic_DNA"/>
</dbReference>
<dbReference type="Proteomes" id="UP000372533">
    <property type="component" value="Unassembled WGS sequence"/>
</dbReference>
<dbReference type="EMBL" id="CAADAN010000001">
    <property type="protein sequence ID" value="VFD29268.1"/>
    <property type="molecule type" value="Genomic_DNA"/>
</dbReference>
<keyword evidence="2" id="KW-0349">Heme</keyword>
<sequence>MDNFKKILLNELPNFKEYSSKFLNGEINKMQYKGFSGGYGVYAQRDKKSFMIRLRVSAGVLSQYQLNKIYEIAIKHNLDKIHLTTRQAIQLHDLSINSIVDIMEEGIKNDIFTRGGGGNYPRNVGLSPLSGVDPSEVFDVTPYAVATDKYFIKNATTYHLPRKLKVSYSNCYTDTAHCSIQDLGFVATLKNDEPYFRVFLGGGLGKQPKVALELDELIKPKDALYCVEGMIKFFMDYGNYENKNRARVRYMVESLGEELFLEKFKEYYKLEKENGSLELNIEEIDYSKPGVKIDIQDSRLIPQKQDGLYTVYIHPVGGILLTKDLSTLLKELDNVENPMIRLGMTEGLYILNLNGNEAKRILEISKTISCNSQLEQSISCIGVPICQMGIQNSQKMLHEIIDYFRLQNNEEILNKAPKLYISGCLNSCGVHQVGSIGLCGKKKNVDGISTDAFELFVGGSFEIGKTRLGKSLGDFKASDIPEMLYKISDASSGNFYEWVNSNDNILNKITDKYKI</sequence>
<dbReference type="Pfam" id="PF01077">
    <property type="entry name" value="NIR_SIR"/>
    <property type="match status" value="1"/>
</dbReference>
<dbReference type="OMA" id="IKISGCM"/>
<accession>A0A031WIX6</accession>
<evidence type="ECO:0000313" key="14">
    <source>
        <dbReference type="EMBL" id="VHY02279.1"/>
    </source>
</evidence>
<evidence type="ECO:0000313" key="17">
    <source>
        <dbReference type="Proteomes" id="UP000411588"/>
    </source>
</evidence>
<evidence type="ECO:0000313" key="15">
    <source>
        <dbReference type="Proteomes" id="UP000189137"/>
    </source>
</evidence>
<dbReference type="Gene3D" id="3.30.413.10">
    <property type="entry name" value="Sulfite Reductase Hemoprotein, domain 1"/>
    <property type="match status" value="2"/>
</dbReference>